<proteinExistence type="predicted"/>
<dbReference type="InterPro" id="IPR050863">
    <property type="entry name" value="CenT-Element_Derived"/>
</dbReference>
<evidence type="ECO:0000256" key="2">
    <source>
        <dbReference type="SAM" id="MobiDB-lite"/>
    </source>
</evidence>
<dbReference type="Gene3D" id="1.10.10.60">
    <property type="entry name" value="Homeodomain-like"/>
    <property type="match status" value="1"/>
</dbReference>
<dbReference type="EMBL" id="JARBHB010000014">
    <property type="protein sequence ID" value="KAJ8868805.1"/>
    <property type="molecule type" value="Genomic_DNA"/>
</dbReference>
<reference evidence="4 5" key="1">
    <citation type="submission" date="2023-02" db="EMBL/GenBank/DDBJ databases">
        <title>LHISI_Scaffold_Assembly.</title>
        <authorList>
            <person name="Stuart O.P."/>
            <person name="Cleave R."/>
            <person name="Magrath M.J.L."/>
            <person name="Mikheyev A.S."/>
        </authorList>
    </citation>
    <scope>NUCLEOTIDE SEQUENCE [LARGE SCALE GENOMIC DNA]</scope>
    <source>
        <strain evidence="4">Daus_M_001</strain>
        <tissue evidence="4">Leg muscle</tissue>
    </source>
</reference>
<keyword evidence="5" id="KW-1185">Reference proteome</keyword>
<sequence>MGVSRLEHGVGPECKAEGKRDIPEKTHRLAASPGTFPTMRKSRSGPAGNRVRSLLVEPRSATSQAGEASLLGYVVEVHSTCQYFAGMTAVAERLARSPLTKANQVQFPRPGHYQIFRKWESLRAMPLIGGFPQGSPVSIRPFIPALLHTHLAAPLSALKTSLDAEIPRTLRKMSNRRRQSAIGNVSHLSHTQYSGRDRDWKPDALSKAILAVKEKGLPVCEACRRYGVPRRTLRRYLCDESNVKAKFSCKPTLSAEQELCSRIFRLCNVRYPLTSKVLQLNVFLYCSDNGIPNKLVKGKAGRWWLGFVKRNFDVAKRKAPRLNAAHTAKLNRFIVTDHFDKLKKTLLDNNLMDFPEMIYTMDEKGYRLQLYKEPTVFAKKGAKRVHVVTKEHGVSISVVACGNATESVAEENYVLLYCLPSNTTHELQPLDKGCFRSFEIYWDQHALLYFDVHKDENDFSELKFGNVFTPTWEKSMSQGNMKSGFKGTGIYPFNPLIIPDEAFAPSAATELPPPEPATDEQDIAEQMPPESTFDNPTPGTSGSLQLPLSRHTLVTVTFTFREHPRTPATSSTDSDVISPSEDVSDSPDNEELEMSQTPDSKQEKETKKNTNRCKTQATNDNSDDFNRGRGGGETNKKLTLTPAESWYCIVCGKDEVKDKRRCAVCGEHIHEESVDLCKEDKERFVCPTSHL</sequence>
<evidence type="ECO:0000313" key="5">
    <source>
        <dbReference type="Proteomes" id="UP001159363"/>
    </source>
</evidence>
<dbReference type="InterPro" id="IPR007889">
    <property type="entry name" value="HTH_Psq"/>
</dbReference>
<dbReference type="Proteomes" id="UP001159363">
    <property type="component" value="Chromosome 13"/>
</dbReference>
<evidence type="ECO:0000313" key="4">
    <source>
        <dbReference type="EMBL" id="KAJ8868805.1"/>
    </source>
</evidence>
<name>A0ABQ9G8R1_9NEOP</name>
<dbReference type="PANTHER" id="PTHR19303">
    <property type="entry name" value="TRANSPOSON"/>
    <property type="match status" value="1"/>
</dbReference>
<accession>A0ABQ9G8R1</accession>
<feature type="compositionally biased region" description="Polar residues" evidence="2">
    <location>
        <begin position="567"/>
        <end position="577"/>
    </location>
</feature>
<evidence type="ECO:0000256" key="1">
    <source>
        <dbReference type="ARBA" id="ARBA00004123"/>
    </source>
</evidence>
<feature type="region of interest" description="Disordered" evidence="2">
    <location>
        <begin position="1"/>
        <end position="49"/>
    </location>
</feature>
<organism evidence="4 5">
    <name type="scientific">Dryococelus australis</name>
    <dbReference type="NCBI Taxonomy" id="614101"/>
    <lineage>
        <taxon>Eukaryota</taxon>
        <taxon>Metazoa</taxon>
        <taxon>Ecdysozoa</taxon>
        <taxon>Arthropoda</taxon>
        <taxon>Hexapoda</taxon>
        <taxon>Insecta</taxon>
        <taxon>Pterygota</taxon>
        <taxon>Neoptera</taxon>
        <taxon>Polyneoptera</taxon>
        <taxon>Phasmatodea</taxon>
        <taxon>Verophasmatodea</taxon>
        <taxon>Anareolatae</taxon>
        <taxon>Phasmatidae</taxon>
        <taxon>Eurycanthinae</taxon>
        <taxon>Dryococelus</taxon>
    </lineage>
</organism>
<comment type="subcellular location">
    <subcellularLocation>
        <location evidence="1">Nucleus</location>
    </subcellularLocation>
</comment>
<dbReference type="Pfam" id="PF05225">
    <property type="entry name" value="HTH_psq"/>
    <property type="match status" value="1"/>
</dbReference>
<feature type="compositionally biased region" description="Polar residues" evidence="2">
    <location>
        <begin position="532"/>
        <end position="558"/>
    </location>
</feature>
<evidence type="ECO:0000259" key="3">
    <source>
        <dbReference type="Pfam" id="PF05225"/>
    </source>
</evidence>
<feature type="domain" description="HTH psq-type" evidence="3">
    <location>
        <begin position="201"/>
        <end position="237"/>
    </location>
</feature>
<comment type="caution">
    <text evidence="4">The sequence shown here is derived from an EMBL/GenBank/DDBJ whole genome shotgun (WGS) entry which is preliminary data.</text>
</comment>
<dbReference type="SUPFAM" id="SSF46689">
    <property type="entry name" value="Homeodomain-like"/>
    <property type="match status" value="1"/>
</dbReference>
<feature type="compositionally biased region" description="Acidic residues" evidence="2">
    <location>
        <begin position="582"/>
        <end position="593"/>
    </location>
</feature>
<feature type="region of interest" description="Disordered" evidence="2">
    <location>
        <begin position="527"/>
        <end position="636"/>
    </location>
</feature>
<protein>
    <recommendedName>
        <fullName evidence="3">HTH psq-type domain-containing protein</fullName>
    </recommendedName>
</protein>
<feature type="compositionally biased region" description="Basic and acidic residues" evidence="2">
    <location>
        <begin position="1"/>
        <end position="27"/>
    </location>
</feature>
<dbReference type="InterPro" id="IPR009057">
    <property type="entry name" value="Homeodomain-like_sf"/>
</dbReference>
<gene>
    <name evidence="4" type="ORF">PR048_030346</name>
</gene>